<sequence length="167" mass="18123">PFFIGVDEHDSFVAAASHLPFMLSTALVGCVSKSANWEDIAQLTAGGFTDVSRLASGDPIMHRDICVSNPEPIVAWIDAFIRELHDMRQTLTAEGGPDVDAVQDIFEEASTARSKWQAGLVNSRAREAANSGSDIPSFSEGMGEMFAGRKVMERMSQFTRGKGRGRD</sequence>
<dbReference type="PANTHER" id="PTHR21363">
    <property type="entry name" value="PREPHENATE DEHYDROGENASE"/>
    <property type="match status" value="1"/>
</dbReference>
<proteinExistence type="predicted"/>
<evidence type="ECO:0000313" key="3">
    <source>
        <dbReference type="EMBL" id="SVB66262.1"/>
    </source>
</evidence>
<dbReference type="Pfam" id="PF20463">
    <property type="entry name" value="PDH_C"/>
    <property type="match status" value="1"/>
</dbReference>
<feature type="domain" description="Prephenate/arogenate dehydrogenase" evidence="2">
    <location>
        <begin position="1"/>
        <end position="124"/>
    </location>
</feature>
<keyword evidence="1" id="KW-0560">Oxidoreductase</keyword>
<name>A0A382FUI9_9ZZZZ</name>
<dbReference type="GO" id="GO:0070403">
    <property type="term" value="F:NAD+ binding"/>
    <property type="evidence" value="ECO:0007669"/>
    <property type="project" value="TreeGrafter"/>
</dbReference>
<reference evidence="3" key="1">
    <citation type="submission" date="2018-05" db="EMBL/GenBank/DDBJ databases">
        <authorList>
            <person name="Lanie J.A."/>
            <person name="Ng W.-L."/>
            <person name="Kazmierczak K.M."/>
            <person name="Andrzejewski T.M."/>
            <person name="Davidsen T.M."/>
            <person name="Wayne K.J."/>
            <person name="Tettelin H."/>
            <person name="Glass J.I."/>
            <person name="Rusch D."/>
            <person name="Podicherti R."/>
            <person name="Tsui H.-C.T."/>
            <person name="Winkler M.E."/>
        </authorList>
    </citation>
    <scope>NUCLEOTIDE SEQUENCE</scope>
</reference>
<dbReference type="InterPro" id="IPR046825">
    <property type="entry name" value="PDH_C"/>
</dbReference>
<evidence type="ECO:0000259" key="2">
    <source>
        <dbReference type="PROSITE" id="PS51176"/>
    </source>
</evidence>
<accession>A0A382FUI9</accession>
<dbReference type="Gene3D" id="1.10.3660.10">
    <property type="entry name" value="6-phosphogluconate dehydrogenase C-terminal like domain"/>
    <property type="match status" value="1"/>
</dbReference>
<dbReference type="PANTHER" id="PTHR21363:SF0">
    <property type="entry name" value="PREPHENATE DEHYDROGENASE [NADP(+)]"/>
    <property type="match status" value="1"/>
</dbReference>
<protein>
    <recommendedName>
        <fullName evidence="2">Prephenate/arogenate dehydrogenase domain-containing protein</fullName>
    </recommendedName>
</protein>
<organism evidence="3">
    <name type="scientific">marine metagenome</name>
    <dbReference type="NCBI Taxonomy" id="408172"/>
    <lineage>
        <taxon>unclassified sequences</taxon>
        <taxon>metagenomes</taxon>
        <taxon>ecological metagenomes</taxon>
    </lineage>
</organism>
<dbReference type="InterPro" id="IPR008927">
    <property type="entry name" value="6-PGluconate_DH-like_C_sf"/>
</dbReference>
<dbReference type="EMBL" id="UINC01051745">
    <property type="protein sequence ID" value="SVB66262.1"/>
    <property type="molecule type" value="Genomic_DNA"/>
</dbReference>
<dbReference type="AlphaFoldDB" id="A0A382FUI9"/>
<feature type="non-terminal residue" evidence="3">
    <location>
        <position position="1"/>
    </location>
</feature>
<dbReference type="InterPro" id="IPR050812">
    <property type="entry name" value="Preph/Arog_dehydrog"/>
</dbReference>
<dbReference type="GO" id="GO:0006571">
    <property type="term" value="P:tyrosine biosynthetic process"/>
    <property type="evidence" value="ECO:0007669"/>
    <property type="project" value="InterPro"/>
</dbReference>
<dbReference type="GO" id="GO:0004665">
    <property type="term" value="F:prephenate dehydrogenase (NADP+) activity"/>
    <property type="evidence" value="ECO:0007669"/>
    <property type="project" value="InterPro"/>
</dbReference>
<dbReference type="InterPro" id="IPR003099">
    <property type="entry name" value="Prephen_DH"/>
</dbReference>
<dbReference type="GO" id="GO:0008977">
    <property type="term" value="F:prephenate dehydrogenase (NAD+) activity"/>
    <property type="evidence" value="ECO:0007669"/>
    <property type="project" value="InterPro"/>
</dbReference>
<gene>
    <name evidence="3" type="ORF">METZ01_LOCUS219116</name>
</gene>
<dbReference type="SUPFAM" id="SSF48179">
    <property type="entry name" value="6-phosphogluconate dehydrogenase C-terminal domain-like"/>
    <property type="match status" value="1"/>
</dbReference>
<evidence type="ECO:0000256" key="1">
    <source>
        <dbReference type="ARBA" id="ARBA00023002"/>
    </source>
</evidence>
<dbReference type="PROSITE" id="PS51176">
    <property type="entry name" value="PDH_ADH"/>
    <property type="match status" value="1"/>
</dbReference>